<dbReference type="PIRSF" id="PIRSF001435">
    <property type="entry name" value="Nth"/>
    <property type="match status" value="1"/>
</dbReference>
<dbReference type="Pfam" id="PF00730">
    <property type="entry name" value="HhH-GPD"/>
    <property type="match status" value="1"/>
</dbReference>
<dbReference type="CDD" id="cd00056">
    <property type="entry name" value="ENDO3c"/>
    <property type="match status" value="1"/>
</dbReference>
<dbReference type="InterPro" id="IPR023170">
    <property type="entry name" value="HhH_base_excis_C"/>
</dbReference>
<evidence type="ECO:0000256" key="1">
    <source>
        <dbReference type="ARBA" id="ARBA00022485"/>
    </source>
</evidence>
<keyword evidence="3" id="KW-0408">Iron</keyword>
<dbReference type="Gene3D" id="1.10.340.30">
    <property type="entry name" value="Hypothetical protein, domain 2"/>
    <property type="match status" value="1"/>
</dbReference>
<accession>A0A5C6AC56</accession>
<dbReference type="OrthoDB" id="9802365at2"/>
<dbReference type="SUPFAM" id="SSF48150">
    <property type="entry name" value="DNA-glycosylase"/>
    <property type="match status" value="1"/>
</dbReference>
<comment type="caution">
    <text evidence="6">The sequence shown here is derived from an EMBL/GenBank/DDBJ whole genome shotgun (WGS) entry which is preliminary data.</text>
</comment>
<name>A0A5C6AC56_9BACT</name>
<keyword evidence="6" id="KW-0540">Nuclease</keyword>
<proteinExistence type="predicted"/>
<organism evidence="6 7">
    <name type="scientific">Botrimarina colliarenosi</name>
    <dbReference type="NCBI Taxonomy" id="2528001"/>
    <lineage>
        <taxon>Bacteria</taxon>
        <taxon>Pseudomonadati</taxon>
        <taxon>Planctomycetota</taxon>
        <taxon>Planctomycetia</taxon>
        <taxon>Pirellulales</taxon>
        <taxon>Lacipirellulaceae</taxon>
        <taxon>Botrimarina</taxon>
    </lineage>
</organism>
<keyword evidence="2" id="KW-0479">Metal-binding</keyword>
<keyword evidence="7" id="KW-1185">Reference proteome</keyword>
<dbReference type="Proteomes" id="UP000317421">
    <property type="component" value="Unassembled WGS sequence"/>
</dbReference>
<protein>
    <submittedName>
        <fullName evidence="6">Endonuclease III</fullName>
        <ecNumber evidence="6">4.2.99.18</ecNumber>
    </submittedName>
</protein>
<dbReference type="InterPro" id="IPR011257">
    <property type="entry name" value="DNA_glycosylase"/>
</dbReference>
<dbReference type="EC" id="4.2.99.18" evidence="6"/>
<evidence type="ECO:0000256" key="3">
    <source>
        <dbReference type="ARBA" id="ARBA00023004"/>
    </source>
</evidence>
<reference evidence="6 7" key="1">
    <citation type="submission" date="2019-02" db="EMBL/GenBank/DDBJ databases">
        <title>Deep-cultivation of Planctomycetes and their phenomic and genomic characterization uncovers novel biology.</title>
        <authorList>
            <person name="Wiegand S."/>
            <person name="Jogler M."/>
            <person name="Boedeker C."/>
            <person name="Pinto D."/>
            <person name="Vollmers J."/>
            <person name="Rivas-Marin E."/>
            <person name="Kohn T."/>
            <person name="Peeters S.H."/>
            <person name="Heuer A."/>
            <person name="Rast P."/>
            <person name="Oberbeckmann S."/>
            <person name="Bunk B."/>
            <person name="Jeske O."/>
            <person name="Meyerdierks A."/>
            <person name="Storesund J.E."/>
            <person name="Kallscheuer N."/>
            <person name="Luecker S."/>
            <person name="Lage O.M."/>
            <person name="Pohl T."/>
            <person name="Merkel B.J."/>
            <person name="Hornburger P."/>
            <person name="Mueller R.-W."/>
            <person name="Bruemmer F."/>
            <person name="Labrenz M."/>
            <person name="Spormann A.M."/>
            <person name="Op Den Camp H."/>
            <person name="Overmann J."/>
            <person name="Amann R."/>
            <person name="Jetten M.S.M."/>
            <person name="Mascher T."/>
            <person name="Medema M.H."/>
            <person name="Devos D.P."/>
            <person name="Kaster A.-K."/>
            <person name="Ovreas L."/>
            <person name="Rohde M."/>
            <person name="Galperin M.Y."/>
            <person name="Jogler C."/>
        </authorList>
    </citation>
    <scope>NUCLEOTIDE SEQUENCE [LARGE SCALE GENOMIC DNA]</scope>
    <source>
        <strain evidence="6 7">Pla108</strain>
    </source>
</reference>
<dbReference type="AlphaFoldDB" id="A0A5C6AC56"/>
<gene>
    <name evidence="6" type="primary">nth</name>
    <name evidence="6" type="ORF">Pla108_27540</name>
</gene>
<evidence type="ECO:0000313" key="7">
    <source>
        <dbReference type="Proteomes" id="UP000317421"/>
    </source>
</evidence>
<evidence type="ECO:0000256" key="4">
    <source>
        <dbReference type="ARBA" id="ARBA00023014"/>
    </source>
</evidence>
<dbReference type="EMBL" id="SJPR01000003">
    <property type="protein sequence ID" value="TWT96977.1"/>
    <property type="molecule type" value="Genomic_DNA"/>
</dbReference>
<dbReference type="InterPro" id="IPR003265">
    <property type="entry name" value="HhH-GPD_domain"/>
</dbReference>
<dbReference type="Gene3D" id="1.10.1670.10">
    <property type="entry name" value="Helix-hairpin-Helix base-excision DNA repair enzymes (C-terminal)"/>
    <property type="match status" value="1"/>
</dbReference>
<dbReference type="PANTHER" id="PTHR10359:SF19">
    <property type="entry name" value="DNA REPAIR GLYCOSYLASE MJ1434-RELATED"/>
    <property type="match status" value="1"/>
</dbReference>
<keyword evidence="1" id="KW-0004">4Fe-4S</keyword>
<evidence type="ECO:0000256" key="2">
    <source>
        <dbReference type="ARBA" id="ARBA00022723"/>
    </source>
</evidence>
<sequence>MSTIRRAYRQLHDAYGPQGWWPAATRDGVADAWEIAVGAVLVQHTSWKNVLRAIASLEQADATSVAAIGAMERDRLAALIRSAGPPRVKAERLQALTAFLVEEFNGSIDSLLEGVEDRRVAQRRRTQLLGVRGVGPETADAILLYAGGAPLFVVDAYKRRVMRRHGWDDAGAKYDEVATFWRRRLPADAAVYAEAHALLVRVGVEHCRSPRPRCEGCPLQSLLPPGGPLLEGVAEKTE</sequence>
<dbReference type="GO" id="GO:0140078">
    <property type="term" value="F:class I DNA-(apurinic or apyrimidinic site) endonuclease activity"/>
    <property type="evidence" value="ECO:0007669"/>
    <property type="project" value="UniProtKB-EC"/>
</dbReference>
<evidence type="ECO:0000259" key="5">
    <source>
        <dbReference type="SMART" id="SM00478"/>
    </source>
</evidence>
<feature type="domain" description="HhH-GPD" evidence="5">
    <location>
        <begin position="41"/>
        <end position="202"/>
    </location>
</feature>
<evidence type="ECO:0000313" key="6">
    <source>
        <dbReference type="EMBL" id="TWT96977.1"/>
    </source>
</evidence>
<dbReference type="SMART" id="SM00478">
    <property type="entry name" value="ENDO3c"/>
    <property type="match status" value="1"/>
</dbReference>
<dbReference type="GO" id="GO:0006284">
    <property type="term" value="P:base-excision repair"/>
    <property type="evidence" value="ECO:0007669"/>
    <property type="project" value="InterPro"/>
</dbReference>
<keyword evidence="4" id="KW-0411">Iron-sulfur</keyword>
<dbReference type="PANTHER" id="PTHR10359">
    <property type="entry name" value="A/G-SPECIFIC ADENINE GLYCOSYLASE/ENDONUCLEASE III"/>
    <property type="match status" value="1"/>
</dbReference>
<keyword evidence="6" id="KW-0378">Hydrolase</keyword>
<keyword evidence="6" id="KW-0456">Lyase</keyword>
<keyword evidence="6" id="KW-0255">Endonuclease</keyword>
<dbReference type="GO" id="GO:0051539">
    <property type="term" value="F:4 iron, 4 sulfur cluster binding"/>
    <property type="evidence" value="ECO:0007669"/>
    <property type="project" value="UniProtKB-KW"/>
</dbReference>
<dbReference type="GO" id="GO:0046872">
    <property type="term" value="F:metal ion binding"/>
    <property type="evidence" value="ECO:0007669"/>
    <property type="project" value="UniProtKB-KW"/>
</dbReference>
<dbReference type="RefSeq" id="WP_146445475.1">
    <property type="nucleotide sequence ID" value="NZ_SJPR01000003.1"/>
</dbReference>